<comment type="caution">
    <text evidence="2">The sequence shown here is derived from an EMBL/GenBank/DDBJ whole genome shotgun (WGS) entry which is preliminary data.</text>
</comment>
<reference evidence="2" key="2">
    <citation type="submission" date="2020-09" db="EMBL/GenBank/DDBJ databases">
        <authorList>
            <person name="Sun Q."/>
            <person name="Zhou Y."/>
        </authorList>
    </citation>
    <scope>NUCLEOTIDE SEQUENCE</scope>
    <source>
        <strain evidence="2">CGMCC 4.7306</strain>
    </source>
</reference>
<feature type="transmembrane region" description="Helical" evidence="1">
    <location>
        <begin position="41"/>
        <end position="64"/>
    </location>
</feature>
<reference evidence="2" key="1">
    <citation type="journal article" date="2014" name="Int. J. Syst. Evol. Microbiol.">
        <title>Complete genome sequence of Corynebacterium casei LMG S-19264T (=DSM 44701T), isolated from a smear-ripened cheese.</title>
        <authorList>
            <consortium name="US DOE Joint Genome Institute (JGI-PGF)"/>
            <person name="Walter F."/>
            <person name="Albersmeier A."/>
            <person name="Kalinowski J."/>
            <person name="Ruckert C."/>
        </authorList>
    </citation>
    <scope>NUCLEOTIDE SEQUENCE</scope>
    <source>
        <strain evidence="2">CGMCC 4.7306</strain>
    </source>
</reference>
<evidence type="ECO:0000313" key="2">
    <source>
        <dbReference type="EMBL" id="GGL74494.1"/>
    </source>
</evidence>
<dbReference type="AlphaFoldDB" id="A0A917SED6"/>
<protein>
    <submittedName>
        <fullName evidence="2">Uncharacterized protein</fullName>
    </submittedName>
</protein>
<dbReference type="RefSeq" id="WP_188896757.1">
    <property type="nucleotide sequence ID" value="NZ_BMMZ01000010.1"/>
</dbReference>
<gene>
    <name evidence="2" type="ORF">GCM10011575_35890</name>
</gene>
<evidence type="ECO:0000256" key="1">
    <source>
        <dbReference type="SAM" id="Phobius"/>
    </source>
</evidence>
<organism evidence="2 3">
    <name type="scientific">Microlunatus endophyticus</name>
    <dbReference type="NCBI Taxonomy" id="1716077"/>
    <lineage>
        <taxon>Bacteria</taxon>
        <taxon>Bacillati</taxon>
        <taxon>Actinomycetota</taxon>
        <taxon>Actinomycetes</taxon>
        <taxon>Propionibacteriales</taxon>
        <taxon>Propionibacteriaceae</taxon>
        <taxon>Microlunatus</taxon>
    </lineage>
</organism>
<dbReference type="Proteomes" id="UP000613840">
    <property type="component" value="Unassembled WGS sequence"/>
</dbReference>
<feature type="transmembrane region" description="Helical" evidence="1">
    <location>
        <begin position="12"/>
        <end position="29"/>
    </location>
</feature>
<proteinExistence type="predicted"/>
<keyword evidence="3" id="KW-1185">Reference proteome</keyword>
<accession>A0A917SED6</accession>
<keyword evidence="1" id="KW-1133">Transmembrane helix</keyword>
<evidence type="ECO:0000313" key="3">
    <source>
        <dbReference type="Proteomes" id="UP000613840"/>
    </source>
</evidence>
<sequence>MFDPGKVQTLLLAVFGLVVIVVGIALAAGAKRGQYSETARVGFNTLVAIVIVAVGMGAIGFAAFGHKVLTALGVSG</sequence>
<dbReference type="EMBL" id="BMMZ01000010">
    <property type="protein sequence ID" value="GGL74494.1"/>
    <property type="molecule type" value="Genomic_DNA"/>
</dbReference>
<name>A0A917SED6_9ACTN</name>
<keyword evidence="1" id="KW-0472">Membrane</keyword>
<keyword evidence="1" id="KW-0812">Transmembrane</keyword>